<dbReference type="SUPFAM" id="SSF55797">
    <property type="entry name" value="PR-1-like"/>
    <property type="match status" value="1"/>
</dbReference>
<dbReference type="SUPFAM" id="SSF54106">
    <property type="entry name" value="LysM domain"/>
    <property type="match status" value="1"/>
</dbReference>
<dbReference type="Pfam" id="PF00188">
    <property type="entry name" value="CAP"/>
    <property type="match status" value="1"/>
</dbReference>
<keyword evidence="1" id="KW-0732">Signal</keyword>
<organism evidence="3 4">
    <name type="scientific">Serpentinicella alkaliphila</name>
    <dbReference type="NCBI Taxonomy" id="1734049"/>
    <lineage>
        <taxon>Bacteria</taxon>
        <taxon>Bacillati</taxon>
        <taxon>Bacillota</taxon>
        <taxon>Clostridia</taxon>
        <taxon>Peptostreptococcales</taxon>
        <taxon>Natronincolaceae</taxon>
        <taxon>Serpentinicella</taxon>
    </lineage>
</organism>
<feature type="domain" description="LysM" evidence="2">
    <location>
        <begin position="28"/>
        <end position="73"/>
    </location>
</feature>
<dbReference type="Gene3D" id="3.10.350.10">
    <property type="entry name" value="LysM domain"/>
    <property type="match status" value="1"/>
</dbReference>
<dbReference type="CDD" id="cd00118">
    <property type="entry name" value="LysM"/>
    <property type="match status" value="1"/>
</dbReference>
<evidence type="ECO:0000313" key="3">
    <source>
        <dbReference type="EMBL" id="TCP99680.1"/>
    </source>
</evidence>
<keyword evidence="4" id="KW-1185">Reference proteome</keyword>
<dbReference type="PANTHER" id="PTHR31157">
    <property type="entry name" value="SCP DOMAIN-CONTAINING PROTEIN"/>
    <property type="match status" value="1"/>
</dbReference>
<dbReference type="NCBIfam" id="TIGR02899">
    <property type="entry name" value="spore_safA"/>
    <property type="match status" value="1"/>
</dbReference>
<dbReference type="InterPro" id="IPR014258">
    <property type="entry name" value="CAP_domain_YkwD-like"/>
</dbReference>
<proteinExistence type="predicted"/>
<dbReference type="NCBIfam" id="TIGR02909">
    <property type="entry name" value="spore_YkwD"/>
    <property type="match status" value="1"/>
</dbReference>
<feature type="signal peptide" evidence="1">
    <location>
        <begin position="1"/>
        <end position="25"/>
    </location>
</feature>
<comment type="caution">
    <text evidence="3">The sequence shown here is derived from an EMBL/GenBank/DDBJ whole genome shotgun (WGS) entry which is preliminary data.</text>
</comment>
<protein>
    <submittedName>
        <fullName evidence="3">Spore coat assembly protein SafA/uncharacterized YkwD family protein</fullName>
    </submittedName>
</protein>
<dbReference type="AlphaFoldDB" id="A0A4R2TA98"/>
<dbReference type="CDD" id="cd05379">
    <property type="entry name" value="CAP_bacterial"/>
    <property type="match status" value="1"/>
</dbReference>
<dbReference type="PROSITE" id="PS51782">
    <property type="entry name" value="LYSM"/>
    <property type="match status" value="1"/>
</dbReference>
<dbReference type="RefSeq" id="WP_330571475.1">
    <property type="nucleotide sequence ID" value="NZ_CP058648.1"/>
</dbReference>
<evidence type="ECO:0000313" key="4">
    <source>
        <dbReference type="Proteomes" id="UP000295504"/>
    </source>
</evidence>
<reference evidence="3 4" key="1">
    <citation type="submission" date="2019-03" db="EMBL/GenBank/DDBJ databases">
        <title>Genomic Encyclopedia of Type Strains, Phase IV (KMG-IV): sequencing the most valuable type-strain genomes for metagenomic binning, comparative biology and taxonomic classification.</title>
        <authorList>
            <person name="Goeker M."/>
        </authorList>
    </citation>
    <scope>NUCLEOTIDE SEQUENCE [LARGE SCALE GENOMIC DNA]</scope>
    <source>
        <strain evidence="3 4">DSM 100013</strain>
    </source>
</reference>
<dbReference type="Gene3D" id="3.40.33.10">
    <property type="entry name" value="CAP"/>
    <property type="match status" value="1"/>
</dbReference>
<dbReference type="EMBL" id="SLYC01000035">
    <property type="protein sequence ID" value="TCP99680.1"/>
    <property type="molecule type" value="Genomic_DNA"/>
</dbReference>
<dbReference type="SMART" id="SM00257">
    <property type="entry name" value="LysM"/>
    <property type="match status" value="1"/>
</dbReference>
<dbReference type="InterPro" id="IPR018392">
    <property type="entry name" value="LysM"/>
</dbReference>
<sequence>MKKILIIFMLALVLLLGSNPLSVEASTQSHTVVSGDTLWKIAQKYQVGVSELVNINTQLQNPDLIYPGMRITIPSQAPDRAFELEVVRLVNIERSKNGLKPLKENWELSRVARYKSNDMRDRGYFSHTSPTYGSPFDMIKSFGIRYTAVGENIAMGQRSAVDVMNGWMNSPGHRRNILNPNFTEIGVGYAAGTRGPYWTQMFINN</sequence>
<dbReference type="Proteomes" id="UP000295504">
    <property type="component" value="Unassembled WGS sequence"/>
</dbReference>
<dbReference type="InterPro" id="IPR036779">
    <property type="entry name" value="LysM_dom_sf"/>
</dbReference>
<dbReference type="InterPro" id="IPR014044">
    <property type="entry name" value="CAP_dom"/>
</dbReference>
<dbReference type="PANTHER" id="PTHR31157:SF1">
    <property type="entry name" value="SCP DOMAIN-CONTAINING PROTEIN"/>
    <property type="match status" value="1"/>
</dbReference>
<dbReference type="InterPro" id="IPR035940">
    <property type="entry name" value="CAP_sf"/>
</dbReference>
<dbReference type="Pfam" id="PF01476">
    <property type="entry name" value="LysM"/>
    <property type="match status" value="1"/>
</dbReference>
<feature type="chain" id="PRO_5020832089" evidence="1">
    <location>
        <begin position="26"/>
        <end position="205"/>
    </location>
</feature>
<evidence type="ECO:0000256" key="1">
    <source>
        <dbReference type="SAM" id="SignalP"/>
    </source>
</evidence>
<evidence type="ECO:0000259" key="2">
    <source>
        <dbReference type="PROSITE" id="PS51782"/>
    </source>
</evidence>
<accession>A0A4R2TA98</accession>
<dbReference type="InterPro" id="IPR014248">
    <property type="entry name" value="Spore_coat_assembly_SafA"/>
</dbReference>
<name>A0A4R2TA98_9FIRM</name>
<gene>
    <name evidence="3" type="ORF">EDD79_103515</name>
</gene>